<dbReference type="InterPro" id="IPR044068">
    <property type="entry name" value="CB"/>
</dbReference>
<evidence type="ECO:0000259" key="8">
    <source>
        <dbReference type="PROSITE" id="PS51900"/>
    </source>
</evidence>
<dbReference type="PROSITE" id="PS51898">
    <property type="entry name" value="TYR_RECOMBINASE"/>
    <property type="match status" value="1"/>
</dbReference>
<evidence type="ECO:0000256" key="4">
    <source>
        <dbReference type="ARBA" id="ARBA00023125"/>
    </source>
</evidence>
<evidence type="ECO:0000313" key="9">
    <source>
        <dbReference type="EMBL" id="NDO67472.1"/>
    </source>
</evidence>
<dbReference type="PANTHER" id="PTHR30349:SF90">
    <property type="entry name" value="TYROSINE RECOMBINASE XERD"/>
    <property type="match status" value="1"/>
</dbReference>
<evidence type="ECO:0000313" key="10">
    <source>
        <dbReference type="Proteomes" id="UP000474104"/>
    </source>
</evidence>
<accession>A0A9X5C4D0</accession>
<reference evidence="9 10" key="1">
    <citation type="submission" date="2019-07" db="EMBL/GenBank/DDBJ databases">
        <title>Draft genome sequences of 15 bacterial species constituting the stable defined intestinal microbiota of the GM15 gnotobiotic mouse model.</title>
        <authorList>
            <person name="Elie C."/>
            <person name="Mathieu A."/>
            <person name="Saliou A."/>
            <person name="Darnaud M."/>
            <person name="Leulier F."/>
            <person name="Tamellini A."/>
        </authorList>
    </citation>
    <scope>NUCLEOTIDE SEQUENCE [LARGE SCALE GENOMIC DNA]</scope>
    <source>
        <strain evidence="10">ASF 502</strain>
    </source>
</reference>
<dbReference type="Gene3D" id="1.10.150.130">
    <property type="match status" value="1"/>
</dbReference>
<dbReference type="Pfam" id="PF00589">
    <property type="entry name" value="Phage_integrase"/>
    <property type="match status" value="1"/>
</dbReference>
<dbReference type="AlphaFoldDB" id="A0A9X5C4D0"/>
<dbReference type="PANTHER" id="PTHR30349">
    <property type="entry name" value="PHAGE INTEGRASE-RELATED"/>
    <property type="match status" value="1"/>
</dbReference>
<keyword evidence="3" id="KW-0229">DNA integration</keyword>
<dbReference type="GO" id="GO:0015074">
    <property type="term" value="P:DNA integration"/>
    <property type="evidence" value="ECO:0007669"/>
    <property type="project" value="UniProtKB-KW"/>
</dbReference>
<keyword evidence="4 6" id="KW-0238">DNA-binding</keyword>
<evidence type="ECO:0000256" key="5">
    <source>
        <dbReference type="ARBA" id="ARBA00023172"/>
    </source>
</evidence>
<dbReference type="InterPro" id="IPR050090">
    <property type="entry name" value="Tyrosine_recombinase_XerCD"/>
</dbReference>
<sequence length="406" mass="46826">MQERSNQFYELTEKVIQQLQEHNYLESTVTNYRRFYKRVEKFMSGKGIAKYTHYVGETFLEELHSRKKYSYTSLNAHLCAIRRLNDLLEGNPYRCHHGNEHEIVDSRYVDLLKRFIEECRNKGNSNDTVYAKQRWCTTFLNQLEPHGCTDISMLSTTIVTKVCLCFKNKDAYPVIRMFLRFLYSESLTSIDFSGIVPKAKKPNVIPTTYLIKEIQALESSIDISTITGQRNIAILLLATRIGLRSGDIAKLRYDEIDLHSGEINLIQEKTKIPLSVRMPDKLKNALTTHIKHKRYDDGYVFHSLSAPYSRITTNIIRHIVNDHLNMAGIDHAEKKHGPHALRSSLATSMVNDDIPYETIRKILGHTDPDAIKHYAKVDIKHLREYAIAAPAADGSFLDFLYGRRSV</sequence>
<dbReference type="InterPro" id="IPR010998">
    <property type="entry name" value="Integrase_recombinase_N"/>
</dbReference>
<protein>
    <submittedName>
        <fullName evidence="9">Tyrosine-type recombinase/integrase</fullName>
    </submittedName>
</protein>
<gene>
    <name evidence="9" type="ORF">FMM80_01505</name>
</gene>
<evidence type="ECO:0000256" key="3">
    <source>
        <dbReference type="ARBA" id="ARBA00022908"/>
    </source>
</evidence>
<dbReference type="OrthoDB" id="9802329at2"/>
<name>A0A9X5C4D0_9FIRM</name>
<feature type="domain" description="Core-binding (CB)" evidence="8">
    <location>
        <begin position="6"/>
        <end position="89"/>
    </location>
</feature>
<dbReference type="RefSeq" id="WP_004081118.1">
    <property type="nucleotide sequence ID" value="NZ_VIRB01000024.1"/>
</dbReference>
<dbReference type="InterPro" id="IPR011010">
    <property type="entry name" value="DNA_brk_join_enz"/>
</dbReference>
<dbReference type="InterPro" id="IPR004107">
    <property type="entry name" value="Integrase_SAM-like_N"/>
</dbReference>
<evidence type="ECO:0000256" key="2">
    <source>
        <dbReference type="ARBA" id="ARBA00008857"/>
    </source>
</evidence>
<feature type="domain" description="Tyr recombinase" evidence="7">
    <location>
        <begin position="204"/>
        <end position="387"/>
    </location>
</feature>
<dbReference type="Gene3D" id="1.10.443.10">
    <property type="entry name" value="Intergrase catalytic core"/>
    <property type="match status" value="1"/>
</dbReference>
<comment type="function">
    <text evidence="1">Site-specific tyrosine recombinase, which acts by catalyzing the cutting and rejoining of the recombining DNA molecules.</text>
</comment>
<proteinExistence type="inferred from homology"/>
<comment type="caution">
    <text evidence="9">The sequence shown here is derived from an EMBL/GenBank/DDBJ whole genome shotgun (WGS) entry which is preliminary data.</text>
</comment>
<dbReference type="EMBL" id="VIRB01000024">
    <property type="protein sequence ID" value="NDO67472.1"/>
    <property type="molecule type" value="Genomic_DNA"/>
</dbReference>
<evidence type="ECO:0000259" key="7">
    <source>
        <dbReference type="PROSITE" id="PS51898"/>
    </source>
</evidence>
<dbReference type="Pfam" id="PF02899">
    <property type="entry name" value="Phage_int_SAM_1"/>
    <property type="match status" value="1"/>
</dbReference>
<evidence type="ECO:0000256" key="6">
    <source>
        <dbReference type="PROSITE-ProRule" id="PRU01248"/>
    </source>
</evidence>
<dbReference type="PROSITE" id="PS51900">
    <property type="entry name" value="CB"/>
    <property type="match status" value="1"/>
</dbReference>
<dbReference type="InterPro" id="IPR013762">
    <property type="entry name" value="Integrase-like_cat_sf"/>
</dbReference>
<comment type="similarity">
    <text evidence="2">Belongs to the 'phage' integrase family.</text>
</comment>
<dbReference type="GO" id="GO:0006310">
    <property type="term" value="P:DNA recombination"/>
    <property type="evidence" value="ECO:0007669"/>
    <property type="project" value="UniProtKB-KW"/>
</dbReference>
<dbReference type="SUPFAM" id="SSF56349">
    <property type="entry name" value="DNA breaking-rejoining enzymes"/>
    <property type="match status" value="1"/>
</dbReference>
<evidence type="ECO:0000256" key="1">
    <source>
        <dbReference type="ARBA" id="ARBA00003283"/>
    </source>
</evidence>
<keyword evidence="5" id="KW-0233">DNA recombination</keyword>
<dbReference type="GO" id="GO:0003677">
    <property type="term" value="F:DNA binding"/>
    <property type="evidence" value="ECO:0007669"/>
    <property type="project" value="UniProtKB-UniRule"/>
</dbReference>
<dbReference type="InterPro" id="IPR002104">
    <property type="entry name" value="Integrase_catalytic"/>
</dbReference>
<dbReference type="Proteomes" id="UP000474104">
    <property type="component" value="Unassembled WGS sequence"/>
</dbReference>
<organism evidence="9 10">
    <name type="scientific">Schaedlerella arabinosiphila</name>
    <dbReference type="NCBI Taxonomy" id="2044587"/>
    <lineage>
        <taxon>Bacteria</taxon>
        <taxon>Bacillati</taxon>
        <taxon>Bacillota</taxon>
        <taxon>Clostridia</taxon>
        <taxon>Lachnospirales</taxon>
        <taxon>Lachnospiraceae</taxon>
        <taxon>Schaedlerella</taxon>
    </lineage>
</organism>